<dbReference type="KEGG" id="zju:107414476"/>
<reference evidence="3" key="1">
    <citation type="submission" date="2025-08" db="UniProtKB">
        <authorList>
            <consortium name="RefSeq"/>
        </authorList>
    </citation>
    <scope>IDENTIFICATION</scope>
    <source>
        <tissue evidence="3">Seedling</tissue>
    </source>
</reference>
<dbReference type="RefSeq" id="XP_024927476.3">
    <property type="nucleotide sequence ID" value="XM_025071708.3"/>
</dbReference>
<feature type="compositionally biased region" description="Low complexity" evidence="1">
    <location>
        <begin position="1307"/>
        <end position="1324"/>
    </location>
</feature>
<dbReference type="PANTHER" id="PTHR35764">
    <property type="entry name" value="PROTEIN SHORTAGE IN CHIASMATA 1"/>
    <property type="match status" value="1"/>
</dbReference>
<feature type="compositionally biased region" description="Polar residues" evidence="1">
    <location>
        <begin position="603"/>
        <end position="623"/>
    </location>
</feature>
<feature type="region of interest" description="Disordered" evidence="1">
    <location>
        <begin position="603"/>
        <end position="626"/>
    </location>
</feature>
<sequence length="1369" mass="155214">METGILNVDCFTTSPNEAPENLTFLQLPVPPTPPSSHNSTFLDLLRLCLDSHFQVSLRIDKLPIDAALSKFFSDVLPQNIDADFADFEADVPYSSWKTSFASASNDDQLPEDEAEILNEEKEVDHHRPPESETVEIEVPKKNGGSTADYKNRHPYEVIQFETPELDAFLENESLFEKREIHILSEVPDIDNNFELLKPGLEVQYSSRLQESILSVEDIALEYPMEQNANLSVENGSFEDKILFNQPTFPLVEVDEIVLGTTAEFSLEVELLSFLEKAKLQHWTDLDINWKDLLDLKKYDVSNLLSDYCASGEFHESEFGSLENFPEMDLISMLEISQVHLNSAFAGILDCDSFLLDGSVFQEYQILDLDSSQVFEVLFDTLKTNEPETCGWMFNEDMDFKNFNKLIVSHELALVDDIFKSLPVPFLDQEKLRSLNAIIEEKLADLKPQPLSSLDEIYLDWHLLEEDKYSCKTYFDYENFLEYMDSPSADFDWDSSDDGKLVYDLVFSDDDIHELNVDEKRESDKLFSDVAMFTDTIMVADSSKLRGSFPQAEDGEQLAKHDADRASLLRKSMSQFNDLDFFLNPQKATDRKNSDSVVDALSNDGISTKIPPSNSFPSVSQGGKPQSGLAMNENTNKQEKLFDLLPMQDKSNMRSMKTANEAEANNMPPFPPKLFAKESEHIQRSMMSFPERLIIVNTQNFDKEMIVSRRSTYQRILAMEKEGAQVVERDSDLPVDVIISSAICLVWYNCRNIGKKATAADEASSCLPLCIDNIATNVLTLLSFTFGGCILIFEGDDSFLSTVMEFSDGLYAAAGSLGIDMQLFFSYSSESTDEIILNCIAHATKLTKGVYPRMPESETLAESFLTKFPSINPLTAHAILSSGGMLIEFLEWSHECRIHAIRKYHVPDESITLFTALCKYGEREDSRSIMTDCSSVSSGTDSGRFNLNVASERKRRKYNYSPDKCDISIEDLLCIDPSDQFTKDNLNPSSQKPHDSWMSKDPEIFDELRKTRLPSQNFVFGEEQDFETAMMMNPSIIEEPYDTRMSKGHRMLNEIRNPSTSLNHNLLGKKEESVMATVNNFDLLNASNSEILHEDQKGEVIDLTDSPVFAEDISIDNSVKFSMMSEMEKDSKRKFKSARRLSFGKISHSAFQAEVYSDSDIWNPKKAQKKTSLVKASNFAFTELENDPSPLKYRKKLLEGYKERSVEKSQQSQFQEETLPYGGTPLSNALRFASPEQNTPWTIEFLNRIREKSRLRQQSLPGDNSAPCLGYRGNLSKDTKRSPSILDFFRYQGGSTPRKIPEQKRQKQSVQSSSSSKNEISSVSILPTRTPADKRARQTLSFAVNNGGNQTKLVWSDETHHLGKKLQRQM</sequence>
<feature type="region of interest" description="Disordered" evidence="1">
    <location>
        <begin position="1253"/>
        <end position="1276"/>
    </location>
</feature>
<dbReference type="InterPro" id="IPR038824">
    <property type="entry name" value="SHOC1-like"/>
</dbReference>
<proteinExistence type="predicted"/>
<dbReference type="Proteomes" id="UP001652623">
    <property type="component" value="Chromosome 8"/>
</dbReference>
<dbReference type="GO" id="GO:0000712">
    <property type="term" value="P:resolution of meiotic recombination intermediates"/>
    <property type="evidence" value="ECO:0007669"/>
    <property type="project" value="TreeGrafter"/>
</dbReference>
<dbReference type="PANTHER" id="PTHR35764:SF1">
    <property type="entry name" value="PROTEIN SHORTAGE IN CHIASMATA 1"/>
    <property type="match status" value="1"/>
</dbReference>
<organism evidence="2 3">
    <name type="scientific">Ziziphus jujuba</name>
    <name type="common">Chinese jujube</name>
    <name type="synonym">Ziziphus sativa</name>
    <dbReference type="NCBI Taxonomy" id="326968"/>
    <lineage>
        <taxon>Eukaryota</taxon>
        <taxon>Viridiplantae</taxon>
        <taxon>Streptophyta</taxon>
        <taxon>Embryophyta</taxon>
        <taxon>Tracheophyta</taxon>
        <taxon>Spermatophyta</taxon>
        <taxon>Magnoliopsida</taxon>
        <taxon>eudicotyledons</taxon>
        <taxon>Gunneridae</taxon>
        <taxon>Pentapetalae</taxon>
        <taxon>rosids</taxon>
        <taxon>fabids</taxon>
        <taxon>Rosales</taxon>
        <taxon>Rhamnaceae</taxon>
        <taxon>Paliureae</taxon>
        <taxon>Ziziphus</taxon>
    </lineage>
</organism>
<name>A0A6P6G085_ZIZJJ</name>
<accession>A0A6P6G085</accession>
<evidence type="ECO:0000256" key="1">
    <source>
        <dbReference type="SAM" id="MobiDB-lite"/>
    </source>
</evidence>
<gene>
    <name evidence="3" type="primary">LOC107414476</name>
</gene>
<feature type="region of interest" description="Disordered" evidence="1">
    <location>
        <begin position="1290"/>
        <end position="1333"/>
    </location>
</feature>
<evidence type="ECO:0000313" key="2">
    <source>
        <dbReference type="Proteomes" id="UP001652623"/>
    </source>
</evidence>
<dbReference type="GeneID" id="107414476"/>
<protein>
    <submittedName>
        <fullName evidence="3">Protein SHORTAGE IN CHIASMATA 1</fullName>
    </submittedName>
</protein>
<dbReference type="FunCoup" id="A0A6P6G085">
    <property type="interactions" value="186"/>
</dbReference>
<evidence type="ECO:0000313" key="3">
    <source>
        <dbReference type="RefSeq" id="XP_024927476.3"/>
    </source>
</evidence>
<dbReference type="InParanoid" id="A0A6P6G085"/>
<keyword evidence="2" id="KW-1185">Reference proteome</keyword>